<keyword evidence="5" id="KW-0808">Transferase</keyword>
<dbReference type="PANTHER" id="PTHR43630">
    <property type="entry name" value="POLY-BETA-1,6-N-ACETYL-D-GLUCOSAMINE SYNTHASE"/>
    <property type="match status" value="1"/>
</dbReference>
<accession>A0A1E3X9Z3</accession>
<dbReference type="Gene3D" id="3.90.550.10">
    <property type="entry name" value="Spore Coat Polysaccharide Biosynthesis Protein SpsA, Chain A"/>
    <property type="match status" value="1"/>
</dbReference>
<dbReference type="Gene3D" id="1.25.40.10">
    <property type="entry name" value="Tetratricopeptide repeat domain"/>
    <property type="match status" value="2"/>
</dbReference>
<dbReference type="InterPro" id="IPR029044">
    <property type="entry name" value="Nucleotide-diphossugar_trans"/>
</dbReference>
<dbReference type="GO" id="GO:0016740">
    <property type="term" value="F:transferase activity"/>
    <property type="evidence" value="ECO:0007669"/>
    <property type="project" value="UniProtKB-KW"/>
</dbReference>
<evidence type="ECO:0000256" key="1">
    <source>
        <dbReference type="ARBA" id="ARBA00038494"/>
    </source>
</evidence>
<feature type="region of interest" description="Disordered" evidence="3">
    <location>
        <begin position="1"/>
        <end position="76"/>
    </location>
</feature>
<comment type="similarity">
    <text evidence="1">Belongs to the glycosyltransferase 2 family. WaaE/KdtX subfamily.</text>
</comment>
<dbReference type="Pfam" id="PF13174">
    <property type="entry name" value="TPR_6"/>
    <property type="match status" value="1"/>
</dbReference>
<comment type="caution">
    <text evidence="5">The sequence shown here is derived from an EMBL/GenBank/DDBJ whole genome shotgun (WGS) entry which is preliminary data.</text>
</comment>
<evidence type="ECO:0000313" key="5">
    <source>
        <dbReference type="EMBL" id="ODS32456.1"/>
    </source>
</evidence>
<evidence type="ECO:0000256" key="3">
    <source>
        <dbReference type="SAM" id="MobiDB-lite"/>
    </source>
</evidence>
<dbReference type="PANTHER" id="PTHR43630:SF2">
    <property type="entry name" value="GLYCOSYLTRANSFERASE"/>
    <property type="match status" value="1"/>
</dbReference>
<dbReference type="SUPFAM" id="SSF53448">
    <property type="entry name" value="Nucleotide-diphospho-sugar transferases"/>
    <property type="match status" value="1"/>
</dbReference>
<dbReference type="Pfam" id="PF14559">
    <property type="entry name" value="TPR_19"/>
    <property type="match status" value="1"/>
</dbReference>
<feature type="repeat" description="TPR" evidence="2">
    <location>
        <begin position="583"/>
        <end position="616"/>
    </location>
</feature>
<evidence type="ECO:0000256" key="2">
    <source>
        <dbReference type="PROSITE-ProRule" id="PRU00339"/>
    </source>
</evidence>
<protein>
    <submittedName>
        <fullName evidence="5">Glycosyltransferase fused to TPR-repeat domain protein</fullName>
    </submittedName>
</protein>
<dbReference type="PATRIC" id="fig|1872076.5.peg.2820"/>
<dbReference type="AlphaFoldDB" id="A0A1E3X9Z3"/>
<reference evidence="5 6" key="1">
    <citation type="submission" date="2016-07" db="EMBL/GenBank/DDBJ databases">
        <title>Draft genome of Scalindua rubra, obtained from a brine-seawater interface in the Red Sea, sheds light on salt adaptation in anammox bacteria.</title>
        <authorList>
            <person name="Speth D.R."/>
            <person name="Lagkouvardos I."/>
            <person name="Wang Y."/>
            <person name="Qian P.-Y."/>
            <person name="Dutilh B.E."/>
            <person name="Jetten M.S."/>
        </authorList>
    </citation>
    <scope>NUCLEOTIDE SEQUENCE [LARGE SCALE GENOMIC DNA]</scope>
    <source>
        <strain evidence="5">BSI-1</strain>
    </source>
</reference>
<dbReference type="InterPro" id="IPR019734">
    <property type="entry name" value="TPR_rpt"/>
</dbReference>
<feature type="domain" description="Glycosyltransferase 2-like" evidence="4">
    <location>
        <begin position="83"/>
        <end position="192"/>
    </location>
</feature>
<dbReference type="PROSITE" id="PS50005">
    <property type="entry name" value="TPR"/>
    <property type="match status" value="4"/>
</dbReference>
<dbReference type="Proteomes" id="UP000094056">
    <property type="component" value="Unassembled WGS sequence"/>
</dbReference>
<dbReference type="InterPro" id="IPR011990">
    <property type="entry name" value="TPR-like_helical_dom_sf"/>
</dbReference>
<feature type="repeat" description="TPR" evidence="2">
    <location>
        <begin position="515"/>
        <end position="548"/>
    </location>
</feature>
<proteinExistence type="inferred from homology"/>
<feature type="compositionally biased region" description="Polar residues" evidence="3">
    <location>
        <begin position="25"/>
        <end position="36"/>
    </location>
</feature>
<dbReference type="Pfam" id="PF00535">
    <property type="entry name" value="Glycos_transf_2"/>
    <property type="match status" value="1"/>
</dbReference>
<keyword evidence="2" id="KW-0802">TPR repeat</keyword>
<feature type="repeat" description="TPR" evidence="2">
    <location>
        <begin position="481"/>
        <end position="514"/>
    </location>
</feature>
<dbReference type="SMART" id="SM00028">
    <property type="entry name" value="TPR"/>
    <property type="match status" value="8"/>
</dbReference>
<evidence type="ECO:0000259" key="4">
    <source>
        <dbReference type="Pfam" id="PF00535"/>
    </source>
</evidence>
<dbReference type="InterPro" id="IPR001173">
    <property type="entry name" value="Glyco_trans_2-like"/>
</dbReference>
<gene>
    <name evidence="5" type="primary">waaE_1</name>
    <name evidence="5" type="ORF">SCARUB_02400</name>
</gene>
<dbReference type="SUPFAM" id="SSF48452">
    <property type="entry name" value="TPR-like"/>
    <property type="match status" value="1"/>
</dbReference>
<dbReference type="CDD" id="cd02511">
    <property type="entry name" value="Beta4Glucosyltransferase"/>
    <property type="match status" value="1"/>
</dbReference>
<feature type="compositionally biased region" description="Polar residues" evidence="3">
    <location>
        <begin position="47"/>
        <end position="60"/>
    </location>
</feature>
<organism evidence="5 6">
    <name type="scientific">Candidatus Scalindua rubra</name>
    <dbReference type="NCBI Taxonomy" id="1872076"/>
    <lineage>
        <taxon>Bacteria</taxon>
        <taxon>Pseudomonadati</taxon>
        <taxon>Planctomycetota</taxon>
        <taxon>Candidatus Brocadiia</taxon>
        <taxon>Candidatus Brocadiales</taxon>
        <taxon>Candidatus Scalinduaceae</taxon>
        <taxon>Candidatus Scalindua</taxon>
    </lineage>
</organism>
<feature type="repeat" description="TPR" evidence="2">
    <location>
        <begin position="549"/>
        <end position="582"/>
    </location>
</feature>
<evidence type="ECO:0000313" key="6">
    <source>
        <dbReference type="Proteomes" id="UP000094056"/>
    </source>
</evidence>
<name>A0A1E3X9Z3_9BACT</name>
<sequence length="695" mass="80070">MNCKKQYINNPKTEIPLKGGRGRQNPIQRHGQTPHFQIQGKKCGVHATQSRKGTLSQRDLTSAIPGPDRRADRTRAGQNPTLSLCMIVKDEEKLLPTCLESVKDYVDEIIIVDTGSTDKTVEVAKRYGAKIYHHQWENSFSKARNYSLKYATCDWILILDADEEIDKEDAHKLRDVIKDPVGCETTHRVGCETAHRVNAILIPVFSKYSNGKNTSVTNSERIFRNHLGFHFEGIVHNNLKYSGPTKNENIRLYHHGYNQDEEQMERKFTRTSTLLKEQIKNDPENPVPHHYLAISYLDRKKHDECIHEAIEAIRLYELRNSNAQRRLLTYYTASVAFFRKKDLTNAEKYALKAIDFYPDYVDAYCILSSIFFLQKRSDKCIEVTKKYLRLLKPIESDPSTALTIPYNTLQHARLAYSRMAIIYYEQGKEQEGSLALEDAVNSTDEKWEPYLVIGKYFMGQNNLKMAERFLIDGFKNDPKNKEIQYYLADTYEKSGASDKALTYFKKILDDHPDEIPAQYNLGLLLLKDSQFDKAIKSFKLVTEKDPRHIGALFNVAIAYERIGNIAQAKDIYNDILTIKPENPEVLVRLGTLYLNEPNYIKAEKCFLNTIKLDKYLLEAYLTLSKIYISLNDLESCVMSCDELLRYLNLPRNITINSVSDLSKLYINIGTSLIKQQKELLANTSFEIATLIDQCH</sequence>
<dbReference type="EMBL" id="MAYW01000061">
    <property type="protein sequence ID" value="ODS32456.1"/>
    <property type="molecule type" value="Genomic_DNA"/>
</dbReference>